<dbReference type="Proteomes" id="UP001174909">
    <property type="component" value="Unassembled WGS sequence"/>
</dbReference>
<evidence type="ECO:0000256" key="3">
    <source>
        <dbReference type="ARBA" id="ARBA00023002"/>
    </source>
</evidence>
<dbReference type="PANTHER" id="PTHR42847">
    <property type="entry name" value="ALKANESULFONATE MONOOXYGENASE"/>
    <property type="match status" value="1"/>
</dbReference>
<keyword evidence="3" id="KW-0560">Oxidoreductase</keyword>
<keyword evidence="1" id="KW-0285">Flavoprotein</keyword>
<dbReference type="Gene3D" id="3.20.20.30">
    <property type="entry name" value="Luciferase-like domain"/>
    <property type="match status" value="1"/>
</dbReference>
<sequence>MQAKQIATLDHFSGGRFLFGIGAGWLKEETEIMGGNFEHRWGQTREAILAMKELWTKDEAEFHGRYYDFPVVICSPKPHTAPPACLPGRLRL</sequence>
<protein>
    <submittedName>
        <fullName evidence="6">FMNH(2)-dependent dimethylsulfone monooxygenase</fullName>
    </submittedName>
</protein>
<dbReference type="InterPro" id="IPR011251">
    <property type="entry name" value="Luciferase-like_dom"/>
</dbReference>
<dbReference type="EMBL" id="CASHTH010001025">
    <property type="protein sequence ID" value="CAI8010305.1"/>
    <property type="molecule type" value="Genomic_DNA"/>
</dbReference>
<evidence type="ECO:0000256" key="2">
    <source>
        <dbReference type="ARBA" id="ARBA00022643"/>
    </source>
</evidence>
<organism evidence="6 7">
    <name type="scientific">Geodia barretti</name>
    <name type="common">Barrett's horny sponge</name>
    <dbReference type="NCBI Taxonomy" id="519541"/>
    <lineage>
        <taxon>Eukaryota</taxon>
        <taxon>Metazoa</taxon>
        <taxon>Porifera</taxon>
        <taxon>Demospongiae</taxon>
        <taxon>Heteroscleromorpha</taxon>
        <taxon>Tetractinellida</taxon>
        <taxon>Astrophorina</taxon>
        <taxon>Geodiidae</taxon>
        <taxon>Geodia</taxon>
    </lineage>
</organism>
<feature type="domain" description="Luciferase-like" evidence="5">
    <location>
        <begin position="3"/>
        <end position="82"/>
    </location>
</feature>
<keyword evidence="4 6" id="KW-0503">Monooxygenase</keyword>
<dbReference type="GO" id="GO:0046306">
    <property type="term" value="P:alkanesulfonate catabolic process"/>
    <property type="evidence" value="ECO:0007669"/>
    <property type="project" value="TreeGrafter"/>
</dbReference>
<proteinExistence type="predicted"/>
<dbReference type="InterPro" id="IPR050172">
    <property type="entry name" value="SsuD_RutA_monooxygenase"/>
</dbReference>
<dbReference type="GO" id="GO:0008726">
    <property type="term" value="F:alkanesulfonate monooxygenase activity"/>
    <property type="evidence" value="ECO:0007669"/>
    <property type="project" value="TreeGrafter"/>
</dbReference>
<reference evidence="6" key="1">
    <citation type="submission" date="2023-03" db="EMBL/GenBank/DDBJ databases">
        <authorList>
            <person name="Steffen K."/>
            <person name="Cardenas P."/>
        </authorList>
    </citation>
    <scope>NUCLEOTIDE SEQUENCE</scope>
</reference>
<name>A0AA35RF36_GEOBA</name>
<dbReference type="InterPro" id="IPR036661">
    <property type="entry name" value="Luciferase-like_sf"/>
</dbReference>
<evidence type="ECO:0000256" key="4">
    <source>
        <dbReference type="ARBA" id="ARBA00023033"/>
    </source>
</evidence>
<comment type="caution">
    <text evidence="6">The sequence shown here is derived from an EMBL/GenBank/DDBJ whole genome shotgun (WGS) entry which is preliminary data.</text>
</comment>
<evidence type="ECO:0000259" key="5">
    <source>
        <dbReference type="Pfam" id="PF00296"/>
    </source>
</evidence>
<dbReference type="SUPFAM" id="SSF51679">
    <property type="entry name" value="Bacterial luciferase-like"/>
    <property type="match status" value="1"/>
</dbReference>
<dbReference type="Pfam" id="PF00296">
    <property type="entry name" value="Bac_luciferase"/>
    <property type="match status" value="1"/>
</dbReference>
<keyword evidence="7" id="KW-1185">Reference proteome</keyword>
<keyword evidence="2" id="KW-0288">FMN</keyword>
<gene>
    <name evidence="6" type="ORF">GBAR_LOCUS6790</name>
</gene>
<dbReference type="PANTHER" id="PTHR42847:SF4">
    <property type="entry name" value="ALKANESULFONATE MONOOXYGENASE-RELATED"/>
    <property type="match status" value="1"/>
</dbReference>
<dbReference type="AlphaFoldDB" id="A0AA35RF36"/>
<evidence type="ECO:0000313" key="6">
    <source>
        <dbReference type="EMBL" id="CAI8010305.1"/>
    </source>
</evidence>
<evidence type="ECO:0000313" key="7">
    <source>
        <dbReference type="Proteomes" id="UP001174909"/>
    </source>
</evidence>
<evidence type="ECO:0000256" key="1">
    <source>
        <dbReference type="ARBA" id="ARBA00022630"/>
    </source>
</evidence>
<accession>A0AA35RF36</accession>